<evidence type="ECO:0000256" key="4">
    <source>
        <dbReference type="ARBA" id="ARBA00022801"/>
    </source>
</evidence>
<sequence length="177" mass="20067">MGKFLILDRDGTINEDRGYIYKVEDMVILPGVLDGLLKFRGTGWKIIITTNQSGIARKLYTVNDLHRFHRHMRGILVENGIDIEAFFYCPHHPQITGRCQCRKPNTLMVMQAAQRFGFNPEESIFIGDRDTDIQLGLNCGGTTVLIDNGQYPNTVNPHFKAGNIDEAFEILKKANRA</sequence>
<evidence type="ECO:0000313" key="12">
    <source>
        <dbReference type="Proteomes" id="UP000177167"/>
    </source>
</evidence>
<evidence type="ECO:0000256" key="3">
    <source>
        <dbReference type="ARBA" id="ARBA00022723"/>
    </source>
</evidence>
<dbReference type="EC" id="3.1.3.-" evidence="7"/>
<dbReference type="GO" id="GO:0005737">
    <property type="term" value="C:cytoplasm"/>
    <property type="evidence" value="ECO:0007669"/>
    <property type="project" value="UniProtKB-SubCell"/>
</dbReference>
<evidence type="ECO:0000256" key="10">
    <source>
        <dbReference type="PIRSR" id="PIRSR004682-4"/>
    </source>
</evidence>
<feature type="binding site" evidence="10">
    <location>
        <position position="10"/>
    </location>
    <ligand>
        <name>Mg(2+)</name>
        <dbReference type="ChEBI" id="CHEBI:18420"/>
    </ligand>
</feature>
<feature type="site" description="Stabilizes the phosphoryl group" evidence="9">
    <location>
        <position position="50"/>
    </location>
</feature>
<keyword evidence="3 10" id="KW-0479">Metal-binding</keyword>
<evidence type="ECO:0000256" key="8">
    <source>
        <dbReference type="PIRSR" id="PIRSR004682-1"/>
    </source>
</evidence>
<dbReference type="InterPro" id="IPR006543">
    <property type="entry name" value="Histidinol-phos"/>
</dbReference>
<comment type="cofactor">
    <cofactor evidence="10">
        <name>Zn(2+)</name>
        <dbReference type="ChEBI" id="CHEBI:29105"/>
    </cofactor>
</comment>
<dbReference type="InterPro" id="IPR023214">
    <property type="entry name" value="HAD_sf"/>
</dbReference>
<protein>
    <recommendedName>
        <fullName evidence="6 7">D,D-heptose 1,7-bisphosphate phosphatase</fullName>
        <ecNumber evidence="7">3.1.3.-</ecNumber>
    </recommendedName>
</protein>
<feature type="site" description="Contributes to substrate recognition" evidence="9">
    <location>
        <position position="102"/>
    </location>
</feature>
<evidence type="ECO:0000256" key="6">
    <source>
        <dbReference type="ARBA" id="ARBA00031828"/>
    </source>
</evidence>
<dbReference type="NCBIfam" id="TIGR01656">
    <property type="entry name" value="Histidinol-ppas"/>
    <property type="match status" value="1"/>
</dbReference>
<proteinExistence type="inferred from homology"/>
<evidence type="ECO:0000256" key="1">
    <source>
        <dbReference type="ARBA" id="ARBA00004496"/>
    </source>
</evidence>
<dbReference type="Proteomes" id="UP000177167">
    <property type="component" value="Unassembled WGS sequence"/>
</dbReference>
<dbReference type="InterPro" id="IPR004446">
    <property type="entry name" value="Heptose_bisP_phosphatase"/>
</dbReference>
<dbReference type="CDD" id="cd07503">
    <property type="entry name" value="HAD_HisB-N"/>
    <property type="match status" value="1"/>
</dbReference>
<feature type="active site" description="Nucleophile" evidence="8">
    <location>
        <position position="8"/>
    </location>
</feature>
<dbReference type="PANTHER" id="PTHR42891:SF1">
    <property type="entry name" value="D-GLYCERO-BETA-D-MANNO-HEPTOSE-1,7-BISPHOSPHATE 7-PHOSPHATASE"/>
    <property type="match status" value="1"/>
</dbReference>
<evidence type="ECO:0000256" key="7">
    <source>
        <dbReference type="PIRNR" id="PIRNR004682"/>
    </source>
</evidence>
<dbReference type="GO" id="GO:0005975">
    <property type="term" value="P:carbohydrate metabolic process"/>
    <property type="evidence" value="ECO:0007669"/>
    <property type="project" value="InterPro"/>
</dbReference>
<feature type="binding site" evidence="10">
    <location>
        <position position="128"/>
    </location>
    <ligand>
        <name>Mg(2+)</name>
        <dbReference type="ChEBI" id="CHEBI:18420"/>
    </ligand>
</feature>
<dbReference type="SUPFAM" id="SSF56784">
    <property type="entry name" value="HAD-like"/>
    <property type="match status" value="1"/>
</dbReference>
<dbReference type="PIRSF" id="PIRSF004682">
    <property type="entry name" value="GmhB"/>
    <property type="match status" value="1"/>
</dbReference>
<comment type="subcellular location">
    <subcellularLocation>
        <location evidence="1 7">Cytoplasm</location>
    </subcellularLocation>
</comment>
<dbReference type="Pfam" id="PF13242">
    <property type="entry name" value="Hydrolase_like"/>
    <property type="match status" value="1"/>
</dbReference>
<dbReference type="InterPro" id="IPR036412">
    <property type="entry name" value="HAD-like_sf"/>
</dbReference>
<evidence type="ECO:0000256" key="5">
    <source>
        <dbReference type="ARBA" id="ARBA00023277"/>
    </source>
</evidence>
<feature type="binding site" evidence="10">
    <location>
        <position position="89"/>
    </location>
    <ligand>
        <name>Zn(2+)</name>
        <dbReference type="ChEBI" id="CHEBI:29105"/>
    </ligand>
</feature>
<gene>
    <name evidence="11" type="ORF">A3J46_04985</name>
</gene>
<comment type="cofactor">
    <cofactor evidence="10">
        <name>Mg(2+)</name>
        <dbReference type="ChEBI" id="CHEBI:18420"/>
    </cofactor>
</comment>
<comment type="similarity">
    <text evidence="7">Belongs to the gmhB family.</text>
</comment>
<evidence type="ECO:0000256" key="9">
    <source>
        <dbReference type="PIRSR" id="PIRSR004682-3"/>
    </source>
</evidence>
<evidence type="ECO:0000256" key="2">
    <source>
        <dbReference type="ARBA" id="ARBA00022490"/>
    </source>
</evidence>
<dbReference type="GO" id="GO:0046872">
    <property type="term" value="F:metal ion binding"/>
    <property type="evidence" value="ECO:0007669"/>
    <property type="project" value="UniProtKB-KW"/>
</dbReference>
<keyword evidence="10" id="KW-0460">Magnesium</keyword>
<dbReference type="Gene3D" id="3.40.50.1000">
    <property type="entry name" value="HAD superfamily/HAD-like"/>
    <property type="match status" value="1"/>
</dbReference>
<accession>A0A1F8F768</accession>
<reference evidence="11 12" key="1">
    <citation type="journal article" date="2016" name="Nat. Commun.">
        <title>Thousands of microbial genomes shed light on interconnected biogeochemical processes in an aquifer system.</title>
        <authorList>
            <person name="Anantharaman K."/>
            <person name="Brown C.T."/>
            <person name="Hug L.A."/>
            <person name="Sharon I."/>
            <person name="Castelle C.J."/>
            <person name="Probst A.J."/>
            <person name="Thomas B.C."/>
            <person name="Singh A."/>
            <person name="Wilkins M.J."/>
            <person name="Karaoz U."/>
            <person name="Brodie E.L."/>
            <person name="Williams K.H."/>
            <person name="Hubbard S.S."/>
            <person name="Banfield J.F."/>
        </authorList>
    </citation>
    <scope>NUCLEOTIDE SEQUENCE [LARGE SCALE GENOMIC DNA]</scope>
</reference>
<evidence type="ECO:0000313" key="11">
    <source>
        <dbReference type="EMBL" id="OGN08975.1"/>
    </source>
</evidence>
<keyword evidence="2 7" id="KW-0963">Cytoplasm</keyword>
<feature type="binding site" evidence="10">
    <location>
        <position position="99"/>
    </location>
    <ligand>
        <name>Zn(2+)</name>
        <dbReference type="ChEBI" id="CHEBI:29105"/>
    </ligand>
</feature>
<dbReference type="NCBIfam" id="TIGR01662">
    <property type="entry name" value="HAD-SF-IIIA"/>
    <property type="match status" value="1"/>
</dbReference>
<dbReference type="GO" id="GO:0016791">
    <property type="term" value="F:phosphatase activity"/>
    <property type="evidence" value="ECO:0007669"/>
    <property type="project" value="InterPro"/>
</dbReference>
<keyword evidence="10" id="KW-0862">Zinc</keyword>
<dbReference type="EMBL" id="MGJP01000048">
    <property type="protein sequence ID" value="OGN08975.1"/>
    <property type="molecule type" value="Genomic_DNA"/>
</dbReference>
<feature type="binding site" evidence="10">
    <location>
        <position position="101"/>
    </location>
    <ligand>
        <name>Zn(2+)</name>
        <dbReference type="ChEBI" id="CHEBI:29105"/>
    </ligand>
</feature>
<feature type="binding site" evidence="10">
    <location>
        <position position="91"/>
    </location>
    <ligand>
        <name>Zn(2+)</name>
        <dbReference type="ChEBI" id="CHEBI:29105"/>
    </ligand>
</feature>
<comment type="caution">
    <text evidence="11">The sequence shown here is derived from an EMBL/GenBank/DDBJ whole genome shotgun (WGS) entry which is preliminary data.</text>
</comment>
<organism evidence="11 12">
    <name type="scientific">Candidatus Yanofskybacteria bacterium RIFCSPHIGHO2_02_FULL_41_11</name>
    <dbReference type="NCBI Taxonomy" id="1802675"/>
    <lineage>
        <taxon>Bacteria</taxon>
        <taxon>Candidatus Yanofskyibacteriota</taxon>
    </lineage>
</organism>
<dbReference type="PANTHER" id="PTHR42891">
    <property type="entry name" value="D-GLYCERO-BETA-D-MANNO-HEPTOSE-1,7-BISPHOSPHATE 7-PHOSPHATASE"/>
    <property type="match status" value="1"/>
</dbReference>
<dbReference type="AlphaFoldDB" id="A0A1F8F768"/>
<dbReference type="InterPro" id="IPR006549">
    <property type="entry name" value="HAD-SF_hydro_IIIA"/>
</dbReference>
<feature type="active site" description="Proton donor" evidence="8">
    <location>
        <position position="10"/>
    </location>
</feature>
<name>A0A1F8F768_9BACT</name>
<keyword evidence="5 7" id="KW-0119">Carbohydrate metabolism</keyword>
<keyword evidence="4 7" id="KW-0378">Hydrolase</keyword>
<feature type="site" description="Stabilizes the phosphoryl group" evidence="9">
    <location>
        <position position="103"/>
    </location>
</feature>
<feature type="binding site" evidence="10">
    <location>
        <position position="8"/>
    </location>
    <ligand>
        <name>Mg(2+)</name>
        <dbReference type="ChEBI" id="CHEBI:18420"/>
    </ligand>
</feature>